<keyword evidence="13" id="KW-1185">Reference proteome</keyword>
<feature type="binding site" evidence="10">
    <location>
        <position position="114"/>
    </location>
    <ligand>
        <name>Fe cation</name>
        <dbReference type="ChEBI" id="CHEBI:24875"/>
        <label>1</label>
    </ligand>
</feature>
<dbReference type="KEGG" id="ngr:NAEGRDRAFT_58670"/>
<dbReference type="HAMAP" id="MF_03101">
    <property type="entry name" value="Deoxyhypusine_hydroxylase"/>
    <property type="match status" value="1"/>
</dbReference>
<sequence length="350" mass="39744">MSQQEEISTDKHNFNDPADEFAAFTDDELKQLLSNDDIPVSRRSRMLYYLKQWTESEDKIKRAIDVLSSGFVSKSALLRHEIGYVMGQIHSEHAIPILVKILSDLSEDCMVRHEAGEALGAIGSPLALPALEEHSKDSLREVRETCELAILNIEYQQEQLKKKQSDEETIYSPFSSVDPAPACENDKKLQFDDIKNTFLDMSKPLFERYKAMFTLRNIAGQYLELDKHDYALCYKRKGQAIEVLCQGLTNPEEGALFKHEVAFVLGQIQERAAAEALESTLRDKNQHAMVRHEAAEALGSISEPESLKLLEEFQADEVEAVKDSCVVAIDMHNYWSAFLNLHKSSEEDQE</sequence>
<evidence type="ECO:0000256" key="7">
    <source>
        <dbReference type="ARBA" id="ARBA00023033"/>
    </source>
</evidence>
<evidence type="ECO:0000313" key="12">
    <source>
        <dbReference type="EMBL" id="EFC42053.1"/>
    </source>
</evidence>
<comment type="function">
    <text evidence="10">Catalyzes the hydroxylation of the N(6)-(4-aminobutyl)-L-lysine intermediate to form hypusine, an essential post-translational modification only found in mature eIF-5A factor.</text>
</comment>
<evidence type="ECO:0000256" key="6">
    <source>
        <dbReference type="ARBA" id="ARBA00023004"/>
    </source>
</evidence>
<evidence type="ECO:0000256" key="9">
    <source>
        <dbReference type="ARBA" id="ARBA00045876"/>
    </source>
</evidence>
<dbReference type="Proteomes" id="UP000006671">
    <property type="component" value="Unassembled WGS sequence"/>
</dbReference>
<comment type="function">
    <text evidence="9">Catalyzes the hydroxylation of the N(6)-(4-aminobutyl)-L-lysine intermediate produced by deoxyhypusine synthase/DHPS on a critical lysine of the eukaryotic translation initiation factor 5A/eIF-5A. This is the second step of the post-translational modification of that lysine into an unusual amino acid residue named hypusine. Hypusination is unique to mature eIF-5A factor and is essential for its function.</text>
</comment>
<dbReference type="EMBL" id="GG738882">
    <property type="protein sequence ID" value="EFC42053.1"/>
    <property type="molecule type" value="Genomic_DNA"/>
</dbReference>
<dbReference type="InterPro" id="IPR011989">
    <property type="entry name" value="ARM-like"/>
</dbReference>
<protein>
    <recommendedName>
        <fullName evidence="10">Deoxyhypusine hydroxylase</fullName>
        <shortName evidence="10">DOHH</shortName>
        <ecNumber evidence="10">1.14.99.29</ecNumber>
    </recommendedName>
    <alternativeName>
        <fullName evidence="10">Deoxyhypusine dioxygenase</fullName>
    </alternativeName>
    <alternativeName>
        <fullName evidence="10">Deoxyhypusine monooxygenase</fullName>
    </alternativeName>
</protein>
<feature type="binding site" evidence="10">
    <location>
        <position position="80"/>
    </location>
    <ligand>
        <name>Fe cation</name>
        <dbReference type="ChEBI" id="CHEBI:24875"/>
        <label>1</label>
    </ligand>
</feature>
<comment type="similarity">
    <text evidence="10">Belongs to the deoxyhypusine hydroxylase family.</text>
</comment>
<dbReference type="RefSeq" id="XP_002674797.1">
    <property type="nucleotide sequence ID" value="XM_002674751.1"/>
</dbReference>
<dbReference type="OMA" id="HGDGPRC"/>
<feature type="binding site" evidence="10">
    <location>
        <position position="293"/>
    </location>
    <ligand>
        <name>Fe cation</name>
        <dbReference type="ChEBI" id="CHEBI:24875"/>
        <label>2</label>
    </ligand>
</feature>
<dbReference type="STRING" id="5762.D2VMF5"/>
<keyword evidence="8 10" id="KW-0386">Hypusine biosynthesis</keyword>
<evidence type="ECO:0000256" key="5">
    <source>
        <dbReference type="ARBA" id="ARBA00023002"/>
    </source>
</evidence>
<proteinExistence type="inferred from homology"/>
<gene>
    <name evidence="12" type="ORF">NAEGRDRAFT_58670</name>
</gene>
<evidence type="ECO:0000256" key="4">
    <source>
        <dbReference type="ARBA" id="ARBA00022737"/>
    </source>
</evidence>
<evidence type="ECO:0000256" key="10">
    <source>
        <dbReference type="HAMAP-Rule" id="MF_03101"/>
    </source>
</evidence>
<keyword evidence="7 10" id="KW-0503">Monooxygenase</keyword>
<dbReference type="InterPro" id="IPR016024">
    <property type="entry name" value="ARM-type_fold"/>
</dbReference>
<dbReference type="VEuPathDB" id="AmoebaDB:NAEGRDRAFT_58670"/>
<evidence type="ECO:0000256" key="2">
    <source>
        <dbReference type="ARBA" id="ARBA00005041"/>
    </source>
</evidence>
<evidence type="ECO:0000256" key="8">
    <source>
        <dbReference type="ARBA" id="ARBA00023256"/>
    </source>
</evidence>
<feature type="binding site" evidence="10">
    <location>
        <position position="113"/>
    </location>
    <ligand>
        <name>Fe cation</name>
        <dbReference type="ChEBI" id="CHEBI:24875"/>
        <label>1</label>
    </ligand>
</feature>
<dbReference type="InParanoid" id="D2VMF5"/>
<feature type="binding site" evidence="10">
    <location>
        <position position="292"/>
    </location>
    <ligand>
        <name>Fe cation</name>
        <dbReference type="ChEBI" id="CHEBI:24875"/>
        <label>2</label>
    </ligand>
</feature>
<evidence type="ECO:0000256" key="3">
    <source>
        <dbReference type="ARBA" id="ARBA00022723"/>
    </source>
</evidence>
<dbReference type="EC" id="1.14.99.29" evidence="10"/>
<accession>D2VMF5</accession>
<comment type="catalytic activity">
    <reaction evidence="1 10">
        <text>[eIF5A protein]-deoxyhypusine + AH2 + O2 = [eIF5A protein]-hypusine + A + H2O</text>
        <dbReference type="Rhea" id="RHEA:14101"/>
        <dbReference type="Rhea" id="RHEA-COMP:10144"/>
        <dbReference type="Rhea" id="RHEA-COMP:12592"/>
        <dbReference type="ChEBI" id="CHEBI:13193"/>
        <dbReference type="ChEBI" id="CHEBI:15377"/>
        <dbReference type="ChEBI" id="CHEBI:15379"/>
        <dbReference type="ChEBI" id="CHEBI:17499"/>
        <dbReference type="ChEBI" id="CHEBI:82657"/>
        <dbReference type="ChEBI" id="CHEBI:91175"/>
        <dbReference type="EC" id="1.14.99.29"/>
    </reaction>
</comment>
<comment type="cofactor">
    <cofactor evidence="10">
        <name>Fe(2+)</name>
        <dbReference type="ChEBI" id="CHEBI:29033"/>
    </cofactor>
    <text evidence="10">Binds 2 Fe(2+) ions per subunit.</text>
</comment>
<feature type="binding site" evidence="10">
    <location>
        <position position="259"/>
    </location>
    <ligand>
        <name>Fe cation</name>
        <dbReference type="ChEBI" id="CHEBI:24875"/>
        <label>2</label>
    </ligand>
</feature>
<dbReference type="FunCoup" id="D2VMF5">
    <property type="interactions" value="318"/>
</dbReference>
<comment type="pathway">
    <text evidence="2 10">Protein modification; eIF5A hypusination.</text>
</comment>
<dbReference type="PROSITE" id="PS50077">
    <property type="entry name" value="HEAT_REPEAT"/>
    <property type="match status" value="1"/>
</dbReference>
<dbReference type="UniPathway" id="UPA00354"/>
<dbReference type="SMART" id="SM00567">
    <property type="entry name" value="EZ_HEAT"/>
    <property type="match status" value="5"/>
</dbReference>
<dbReference type="GO" id="GO:0046872">
    <property type="term" value="F:metal ion binding"/>
    <property type="evidence" value="ECO:0007669"/>
    <property type="project" value="UniProtKB-KW"/>
</dbReference>
<keyword evidence="3 10" id="KW-0479">Metal-binding</keyword>
<dbReference type="PANTHER" id="PTHR12697:SF5">
    <property type="entry name" value="DEOXYHYPUSINE HYDROXYLASE"/>
    <property type="match status" value="1"/>
</dbReference>
<dbReference type="Pfam" id="PF13646">
    <property type="entry name" value="HEAT_2"/>
    <property type="match status" value="2"/>
</dbReference>
<dbReference type="eggNOG" id="KOG0567">
    <property type="taxonomic scope" value="Eukaryota"/>
</dbReference>
<evidence type="ECO:0000256" key="1">
    <source>
        <dbReference type="ARBA" id="ARBA00000068"/>
    </source>
</evidence>
<dbReference type="InterPro" id="IPR027517">
    <property type="entry name" value="Deoxyhypusine_hydroxylase"/>
</dbReference>
<dbReference type="OrthoDB" id="421002at2759"/>
<dbReference type="Gene3D" id="1.25.10.10">
    <property type="entry name" value="Leucine-rich Repeat Variant"/>
    <property type="match status" value="2"/>
</dbReference>
<keyword evidence="6 10" id="KW-0408">Iron</keyword>
<dbReference type="GO" id="GO:0019135">
    <property type="term" value="F:deoxyhypusine monooxygenase activity"/>
    <property type="evidence" value="ECO:0007669"/>
    <property type="project" value="UniProtKB-UniRule"/>
</dbReference>
<dbReference type="InterPro" id="IPR004155">
    <property type="entry name" value="PBS_lyase_HEAT"/>
</dbReference>
<reference evidence="12 13" key="1">
    <citation type="journal article" date="2010" name="Cell">
        <title>The genome of Naegleria gruberi illuminates early eukaryotic versatility.</title>
        <authorList>
            <person name="Fritz-Laylin L.K."/>
            <person name="Prochnik S.E."/>
            <person name="Ginger M.L."/>
            <person name="Dacks J.B."/>
            <person name="Carpenter M.L."/>
            <person name="Field M.C."/>
            <person name="Kuo A."/>
            <person name="Paredez A."/>
            <person name="Chapman J."/>
            <person name="Pham J."/>
            <person name="Shu S."/>
            <person name="Neupane R."/>
            <person name="Cipriano M."/>
            <person name="Mancuso J."/>
            <person name="Tu H."/>
            <person name="Salamov A."/>
            <person name="Lindquist E."/>
            <person name="Shapiro H."/>
            <person name="Lucas S."/>
            <person name="Grigoriev I.V."/>
            <person name="Cande W.Z."/>
            <person name="Fulton C."/>
            <person name="Rokhsar D.S."/>
            <person name="Dawson S.C."/>
        </authorList>
    </citation>
    <scope>NUCLEOTIDE SEQUENCE [LARGE SCALE GENOMIC DNA]</scope>
    <source>
        <strain evidence="12 13">NEG-M</strain>
    </source>
</reference>
<evidence type="ECO:0000313" key="13">
    <source>
        <dbReference type="Proteomes" id="UP000006671"/>
    </source>
</evidence>
<keyword evidence="5 10" id="KW-0560">Oxidoreductase</keyword>
<dbReference type="InterPro" id="IPR021133">
    <property type="entry name" value="HEAT_type_2"/>
</dbReference>
<organism evidence="13">
    <name type="scientific">Naegleria gruberi</name>
    <name type="common">Amoeba</name>
    <dbReference type="NCBI Taxonomy" id="5762"/>
    <lineage>
        <taxon>Eukaryota</taxon>
        <taxon>Discoba</taxon>
        <taxon>Heterolobosea</taxon>
        <taxon>Tetramitia</taxon>
        <taxon>Eutetramitia</taxon>
        <taxon>Vahlkampfiidae</taxon>
        <taxon>Naegleria</taxon>
    </lineage>
</organism>
<dbReference type="GeneID" id="8851594"/>
<dbReference type="SUPFAM" id="SSF48371">
    <property type="entry name" value="ARM repeat"/>
    <property type="match status" value="1"/>
</dbReference>
<dbReference type="PANTHER" id="PTHR12697">
    <property type="entry name" value="PBS LYASE HEAT-LIKE PROTEIN"/>
    <property type="match status" value="1"/>
</dbReference>
<dbReference type="AlphaFoldDB" id="D2VMF5"/>
<feature type="binding site" evidence="10">
    <location>
        <position position="81"/>
    </location>
    <ligand>
        <name>Fe cation</name>
        <dbReference type="ChEBI" id="CHEBI:24875"/>
        <label>1</label>
    </ligand>
</feature>
<feature type="repeat" description="HEAT" evidence="11">
    <location>
        <begin position="94"/>
        <end position="134"/>
    </location>
</feature>
<feature type="binding site" evidence="10">
    <location>
        <position position="260"/>
    </location>
    <ligand>
        <name>Fe cation</name>
        <dbReference type="ChEBI" id="CHEBI:24875"/>
        <label>2</label>
    </ligand>
</feature>
<evidence type="ECO:0000256" key="11">
    <source>
        <dbReference type="PROSITE-ProRule" id="PRU00103"/>
    </source>
</evidence>
<name>D2VMF5_NAEGR</name>
<keyword evidence="4" id="KW-0677">Repeat</keyword>